<dbReference type="GO" id="GO:0003677">
    <property type="term" value="F:DNA binding"/>
    <property type="evidence" value="ECO:0007669"/>
    <property type="project" value="InterPro"/>
</dbReference>
<evidence type="ECO:0000259" key="1">
    <source>
        <dbReference type="SMART" id="SM00966"/>
    </source>
</evidence>
<dbReference type="SMART" id="SM00966">
    <property type="entry name" value="SpoVT_AbrB"/>
    <property type="match status" value="1"/>
</dbReference>
<dbReference type="PANTHER" id="PTHR34860:SF7">
    <property type="entry name" value="TRANSCRIPTION REGULATOR, SPOVT_ABRB FAMILY"/>
    <property type="match status" value="1"/>
</dbReference>
<dbReference type="Pfam" id="PF04014">
    <property type="entry name" value="MazE_antitoxin"/>
    <property type="match status" value="1"/>
</dbReference>
<dbReference type="STRING" id="572546.Arcpr_1217"/>
<gene>
    <name evidence="2" type="ordered locus">Arcpr_1217</name>
</gene>
<name>D2RDS5_ARCPA</name>
<dbReference type="eggNOG" id="arCOG00820">
    <property type="taxonomic scope" value="Archaea"/>
</dbReference>
<accession>D2RDS5</accession>
<dbReference type="Proteomes" id="UP000001901">
    <property type="component" value="Chromosome"/>
</dbReference>
<dbReference type="InterPro" id="IPR037914">
    <property type="entry name" value="SpoVT-AbrB_sf"/>
</dbReference>
<dbReference type="InterPro" id="IPR007159">
    <property type="entry name" value="SpoVT-AbrB_dom"/>
</dbReference>
<dbReference type="PANTHER" id="PTHR34860">
    <property type="entry name" value="REPRESSOR-LIKE PROTEIN SSO7C3"/>
    <property type="match status" value="1"/>
</dbReference>
<dbReference type="HOGENOM" id="CLU_158484_3_1_2"/>
<dbReference type="SUPFAM" id="SSF89447">
    <property type="entry name" value="AbrB/MazE/MraZ-like"/>
    <property type="match status" value="1"/>
</dbReference>
<dbReference type="Gene3D" id="2.10.260.10">
    <property type="match status" value="1"/>
</dbReference>
<dbReference type="KEGG" id="apo:Arcpr_1217"/>
<dbReference type="PaxDb" id="572546-Arcpr_1217"/>
<dbReference type="AlphaFoldDB" id="D2RDS5"/>
<reference evidence="2 3" key="1">
    <citation type="journal article" date="2010" name="Stand. Genomic Sci.">
        <title>Complete genome sequence of Archaeoglobus profundus type strain (AV18).</title>
        <authorList>
            <person name="von Jan M."/>
            <person name="Lapidus A."/>
            <person name="Del Rio T.G."/>
            <person name="Copeland A."/>
            <person name="Tice H."/>
            <person name="Cheng J.F."/>
            <person name="Lucas S."/>
            <person name="Chen F."/>
            <person name="Nolan M."/>
            <person name="Goodwin L."/>
            <person name="Han C."/>
            <person name="Pitluck S."/>
            <person name="Liolios K."/>
            <person name="Ivanova N."/>
            <person name="Mavromatis K."/>
            <person name="Ovchinnikova G."/>
            <person name="Chertkov O."/>
            <person name="Pati A."/>
            <person name="Chen A."/>
            <person name="Palaniappan K."/>
            <person name="Land M."/>
            <person name="Hauser L."/>
            <person name="Chang Y.J."/>
            <person name="Jeffries C.D."/>
            <person name="Saunders E."/>
            <person name="Brettin T."/>
            <person name="Detter J.C."/>
            <person name="Chain P."/>
            <person name="Eichinger K."/>
            <person name="Huber H."/>
            <person name="Spring S."/>
            <person name="Rohde M."/>
            <person name="Goker M."/>
            <person name="Wirth R."/>
            <person name="Woyke T."/>
            <person name="Bristow J."/>
            <person name="Eisen J.A."/>
            <person name="Markowitz V."/>
            <person name="Hugenholtz P."/>
            <person name="Kyrpides N.C."/>
            <person name="Klenk H.P."/>
        </authorList>
    </citation>
    <scope>NUCLEOTIDE SEQUENCE [LARGE SCALE GENOMIC DNA]</scope>
    <source>
        <strain evidence="3">DSM 5631 / JCM 9629 / NBRC 100127 / Av18</strain>
    </source>
</reference>
<proteinExistence type="predicted"/>
<dbReference type="GeneID" id="8739899"/>
<evidence type="ECO:0000313" key="2">
    <source>
        <dbReference type="EMBL" id="ADB58269.1"/>
    </source>
</evidence>
<dbReference type="EMBL" id="CP001857">
    <property type="protein sequence ID" value="ADB58269.1"/>
    <property type="molecule type" value="Genomic_DNA"/>
</dbReference>
<keyword evidence="3" id="KW-1185">Reference proteome</keyword>
<evidence type="ECO:0000313" key="3">
    <source>
        <dbReference type="Proteomes" id="UP000001901"/>
    </source>
</evidence>
<feature type="domain" description="SpoVT-AbrB" evidence="1">
    <location>
        <begin position="28"/>
        <end position="73"/>
    </location>
</feature>
<protein>
    <submittedName>
        <fullName evidence="2">SpoVT/AbrB domain protein</fullName>
    </submittedName>
</protein>
<organism evidence="2 3">
    <name type="scientific">Archaeoglobus profundus (strain DSM 5631 / JCM 9629 / NBRC 100127 / Av18)</name>
    <dbReference type="NCBI Taxonomy" id="572546"/>
    <lineage>
        <taxon>Archaea</taxon>
        <taxon>Methanobacteriati</taxon>
        <taxon>Methanobacteriota</taxon>
        <taxon>Archaeoglobi</taxon>
        <taxon>Archaeoglobales</taxon>
        <taxon>Archaeoglobaceae</taxon>
        <taxon>Archaeoglobus</taxon>
    </lineage>
</organism>
<dbReference type="InterPro" id="IPR052975">
    <property type="entry name" value="Repressor-like_regulatory"/>
</dbReference>
<dbReference type="RefSeq" id="WP_012940605.1">
    <property type="nucleotide sequence ID" value="NC_013741.1"/>
</dbReference>
<sequence>MLVTIRGIFIFWEVGDILVIKLSLEVSARIGKKYALYLPKSVVDLLKVREGDKVKISVEGKKMIVEIIRDPIDLALHGKKFAKISAEEVERISLEEQSKYEGSS</sequence>